<evidence type="ECO:0000313" key="1">
    <source>
        <dbReference type="EMBL" id="GJT63736.1"/>
    </source>
</evidence>
<organism evidence="1 2">
    <name type="scientific">Tanacetum coccineum</name>
    <dbReference type="NCBI Taxonomy" id="301880"/>
    <lineage>
        <taxon>Eukaryota</taxon>
        <taxon>Viridiplantae</taxon>
        <taxon>Streptophyta</taxon>
        <taxon>Embryophyta</taxon>
        <taxon>Tracheophyta</taxon>
        <taxon>Spermatophyta</taxon>
        <taxon>Magnoliopsida</taxon>
        <taxon>eudicotyledons</taxon>
        <taxon>Gunneridae</taxon>
        <taxon>Pentapetalae</taxon>
        <taxon>asterids</taxon>
        <taxon>campanulids</taxon>
        <taxon>Asterales</taxon>
        <taxon>Asteraceae</taxon>
        <taxon>Asteroideae</taxon>
        <taxon>Anthemideae</taxon>
        <taxon>Anthemidinae</taxon>
        <taxon>Tanacetum</taxon>
    </lineage>
</organism>
<keyword evidence="2" id="KW-1185">Reference proteome</keyword>
<evidence type="ECO:0000313" key="2">
    <source>
        <dbReference type="Proteomes" id="UP001151760"/>
    </source>
</evidence>
<gene>
    <name evidence="1" type="ORF">Tco_1015216</name>
</gene>
<dbReference type="EMBL" id="BQNB010017485">
    <property type="protein sequence ID" value="GJT63736.1"/>
    <property type="molecule type" value="Genomic_DNA"/>
</dbReference>
<reference evidence="1" key="1">
    <citation type="journal article" date="2022" name="Int. J. Mol. Sci.">
        <title>Draft Genome of Tanacetum Coccineum: Genomic Comparison of Closely Related Tanacetum-Family Plants.</title>
        <authorList>
            <person name="Yamashiro T."/>
            <person name="Shiraishi A."/>
            <person name="Nakayama K."/>
            <person name="Satake H."/>
        </authorList>
    </citation>
    <scope>NUCLEOTIDE SEQUENCE</scope>
</reference>
<dbReference type="Proteomes" id="UP001151760">
    <property type="component" value="Unassembled WGS sequence"/>
</dbReference>
<protein>
    <submittedName>
        <fullName evidence="1">Uncharacterized protein</fullName>
    </submittedName>
</protein>
<accession>A0ABQ5FKB1</accession>
<reference evidence="1" key="2">
    <citation type="submission" date="2022-01" db="EMBL/GenBank/DDBJ databases">
        <authorList>
            <person name="Yamashiro T."/>
            <person name="Shiraishi A."/>
            <person name="Satake H."/>
            <person name="Nakayama K."/>
        </authorList>
    </citation>
    <scope>NUCLEOTIDE SEQUENCE</scope>
</reference>
<proteinExistence type="predicted"/>
<comment type="caution">
    <text evidence="1">The sequence shown here is derived from an EMBL/GenBank/DDBJ whole genome shotgun (WGS) entry which is preliminary data.</text>
</comment>
<name>A0ABQ5FKB1_9ASTR</name>
<sequence length="194" mass="22324">MNKSRQWFWELAGSKLGNILGVEKSVEQTLHHDLVTVIESKCDTLMLTTKFEKKKAYIQVTQEDQEDDMLMEDEEVISLGILDYGVDGTNRNASTIGVSKIGVVDVYDGRFNFSERDGSTNFNKVVEMYNGTYEDNKVKDDDFVIYDKFDIWNWPKRKTIIGTKCNLKYGSVENATWEPLDKLTKDYPAFDLNS</sequence>